<dbReference type="SUPFAM" id="SSF51126">
    <property type="entry name" value="Pectin lyase-like"/>
    <property type="match status" value="1"/>
</dbReference>
<dbReference type="AlphaFoldDB" id="A0A813YET5"/>
<dbReference type="SUPFAM" id="SSF56672">
    <property type="entry name" value="DNA/RNA polymerases"/>
    <property type="match status" value="1"/>
</dbReference>
<name>A0A813YET5_9BILA</name>
<evidence type="ECO:0000256" key="7">
    <source>
        <dbReference type="SAM" id="MobiDB-lite"/>
    </source>
</evidence>
<dbReference type="CDD" id="cd09274">
    <property type="entry name" value="RNase_HI_RT_Ty3"/>
    <property type="match status" value="1"/>
</dbReference>
<reference evidence="11" key="1">
    <citation type="submission" date="2021-02" db="EMBL/GenBank/DDBJ databases">
        <authorList>
            <person name="Nowell W R."/>
        </authorList>
    </citation>
    <scope>NUCLEOTIDE SEQUENCE</scope>
</reference>
<dbReference type="EMBL" id="CAJNOK010000691">
    <property type="protein sequence ID" value="CAF0769351.1"/>
    <property type="molecule type" value="Genomic_DNA"/>
</dbReference>
<feature type="region of interest" description="Disordered" evidence="7">
    <location>
        <begin position="29"/>
        <end position="63"/>
    </location>
</feature>
<keyword evidence="3" id="KW-0540">Nuclease</keyword>
<dbReference type="Proteomes" id="UP000663829">
    <property type="component" value="Unassembled WGS sequence"/>
</dbReference>
<dbReference type="GO" id="GO:0003964">
    <property type="term" value="F:RNA-directed DNA polymerase activity"/>
    <property type="evidence" value="ECO:0007669"/>
    <property type="project" value="UniProtKB-KW"/>
</dbReference>
<dbReference type="Gene3D" id="2.160.20.20">
    <property type="match status" value="1"/>
</dbReference>
<dbReference type="Proteomes" id="UP000682733">
    <property type="component" value="Unassembled WGS sequence"/>
</dbReference>
<dbReference type="InterPro" id="IPR012332">
    <property type="entry name" value="Autotransporter_pectin_lyase_C"/>
</dbReference>
<keyword evidence="14" id="KW-1185">Reference proteome</keyword>
<keyword evidence="6" id="KW-0695">RNA-directed DNA polymerase</keyword>
<comment type="caution">
    <text evidence="11">The sequence shown here is derived from an EMBL/GenBank/DDBJ whole genome shotgun (WGS) entry which is preliminary data.</text>
</comment>
<accession>A0A813YET5</accession>
<evidence type="ECO:0000313" key="10">
    <source>
        <dbReference type="EMBL" id="CAF0769351.1"/>
    </source>
</evidence>
<evidence type="ECO:0000256" key="4">
    <source>
        <dbReference type="ARBA" id="ARBA00022759"/>
    </source>
</evidence>
<feature type="chain" id="PRO_5035598387" description="Reverse transcriptase RNase H-like domain-containing protein" evidence="8">
    <location>
        <begin position="22"/>
        <end position="587"/>
    </location>
</feature>
<dbReference type="InterPro" id="IPR041373">
    <property type="entry name" value="RT_RNaseH"/>
</dbReference>
<sequence>MVLLNFFLFIAYCRLLALVDAAVSSVAPPGSLPSGSAPSESQPSGSAPSGSPSSGSAPSASSSNSPTLTASYVINGSNVINSSSTTIKETSVNKSVILVTNRGSLTISNFTIVKLSGDTTSADDSSFYGLNSGVVASNGGKINISNSVIQTSSEGSNAIVSTGSQSIVYIDNIIINTTKDVSRGLHGTLTGTIIADKVKITTTGAHCAALASDRGGATLLITRATINTSGSGSPGIYSTGNITASNIQSVASGSEGAVIEGRNNITLTDSTITGSVRCGVFLYQSYSGDAETGTAEFTMTRGSITALAGPLFFTTNTASQIQLSAVELIGSTSRILLSAGADQWGTTGSNGGQVQFKVTNQTLVGDVICDSISTIEITLETKSSFTGAINSNNTAKSISLTLDASSTWNVTGTSYLTTITNADTTLINIDDNGNIVYYLSTVSGNTYLNGKTYSLKNGGKLIPYGNDNNIVVTTTTVGNSAASTVSGYTGKLRYWLWWCLKQITNDGPKPISYLSRRLKPAEKRYSTTEKECLAMVRCIKEFRPYLLGPEFTVETDHCPLCNFHRKSSKNGQIDRWSIGLGEYDIGK</sequence>
<dbReference type="PANTHER" id="PTHR37984">
    <property type="entry name" value="PROTEIN CBG26694"/>
    <property type="match status" value="1"/>
</dbReference>
<evidence type="ECO:0000256" key="1">
    <source>
        <dbReference type="ARBA" id="ARBA00022679"/>
    </source>
</evidence>
<keyword evidence="4" id="KW-0255">Endonuclease</keyword>
<dbReference type="Proteomes" id="UP000677228">
    <property type="component" value="Unassembled WGS sequence"/>
</dbReference>
<dbReference type="GO" id="GO:0004519">
    <property type="term" value="F:endonuclease activity"/>
    <property type="evidence" value="ECO:0007669"/>
    <property type="project" value="UniProtKB-KW"/>
</dbReference>
<proteinExistence type="predicted"/>
<dbReference type="EMBL" id="CAJOBC010001284">
    <property type="protein sequence ID" value="CAF3669110.1"/>
    <property type="molecule type" value="Genomic_DNA"/>
</dbReference>
<dbReference type="OrthoDB" id="10018600at2759"/>
<keyword evidence="8" id="KW-0732">Signal</keyword>
<feature type="domain" description="Reverse transcriptase RNase H-like" evidence="9">
    <location>
        <begin position="499"/>
        <end position="583"/>
    </location>
</feature>
<evidence type="ECO:0000256" key="6">
    <source>
        <dbReference type="ARBA" id="ARBA00022918"/>
    </source>
</evidence>
<evidence type="ECO:0000256" key="8">
    <source>
        <dbReference type="SAM" id="SignalP"/>
    </source>
</evidence>
<evidence type="ECO:0000313" key="11">
    <source>
        <dbReference type="EMBL" id="CAF0883369.1"/>
    </source>
</evidence>
<feature type="signal peptide" evidence="8">
    <location>
        <begin position="1"/>
        <end position="21"/>
    </location>
</feature>
<evidence type="ECO:0000256" key="5">
    <source>
        <dbReference type="ARBA" id="ARBA00022801"/>
    </source>
</evidence>
<dbReference type="GO" id="GO:0016787">
    <property type="term" value="F:hydrolase activity"/>
    <property type="evidence" value="ECO:0007669"/>
    <property type="project" value="UniProtKB-KW"/>
</dbReference>
<evidence type="ECO:0000313" key="13">
    <source>
        <dbReference type="EMBL" id="CAF3669110.1"/>
    </source>
</evidence>
<dbReference type="Gene3D" id="3.10.20.370">
    <property type="match status" value="1"/>
</dbReference>
<keyword evidence="1" id="KW-0808">Transferase</keyword>
<evidence type="ECO:0000256" key="2">
    <source>
        <dbReference type="ARBA" id="ARBA00022695"/>
    </source>
</evidence>
<dbReference type="Pfam" id="PF17917">
    <property type="entry name" value="RT_RNaseH"/>
    <property type="match status" value="1"/>
</dbReference>
<dbReference type="InterPro" id="IPR050951">
    <property type="entry name" value="Retrovirus_Pol_polyprotein"/>
</dbReference>
<dbReference type="EMBL" id="CAJOBA010000691">
    <property type="protein sequence ID" value="CAF3550008.1"/>
    <property type="molecule type" value="Genomic_DNA"/>
</dbReference>
<gene>
    <name evidence="11" type="ORF">GPM918_LOCUS7730</name>
    <name evidence="10" type="ORF">OVA965_LOCUS2997</name>
    <name evidence="13" type="ORF">SRO942_LOCUS7730</name>
    <name evidence="12" type="ORF">TMI583_LOCUS2996</name>
</gene>
<dbReference type="Proteomes" id="UP000681722">
    <property type="component" value="Unassembled WGS sequence"/>
</dbReference>
<evidence type="ECO:0000256" key="3">
    <source>
        <dbReference type="ARBA" id="ARBA00022722"/>
    </source>
</evidence>
<evidence type="ECO:0000313" key="14">
    <source>
        <dbReference type="Proteomes" id="UP000663829"/>
    </source>
</evidence>
<dbReference type="EMBL" id="CAJNOQ010001284">
    <property type="protein sequence ID" value="CAF0883369.1"/>
    <property type="molecule type" value="Genomic_DNA"/>
</dbReference>
<dbReference type="InterPro" id="IPR011050">
    <property type="entry name" value="Pectin_lyase_fold/virulence"/>
</dbReference>
<dbReference type="PANTHER" id="PTHR37984:SF5">
    <property type="entry name" value="PROTEIN NYNRIN-LIKE"/>
    <property type="match status" value="1"/>
</dbReference>
<evidence type="ECO:0000313" key="12">
    <source>
        <dbReference type="EMBL" id="CAF3550008.1"/>
    </source>
</evidence>
<evidence type="ECO:0000259" key="9">
    <source>
        <dbReference type="Pfam" id="PF17917"/>
    </source>
</evidence>
<keyword evidence="2" id="KW-0548">Nucleotidyltransferase</keyword>
<protein>
    <recommendedName>
        <fullName evidence="9">Reverse transcriptase RNase H-like domain-containing protein</fullName>
    </recommendedName>
</protein>
<organism evidence="11 14">
    <name type="scientific">Didymodactylos carnosus</name>
    <dbReference type="NCBI Taxonomy" id="1234261"/>
    <lineage>
        <taxon>Eukaryota</taxon>
        <taxon>Metazoa</taxon>
        <taxon>Spiralia</taxon>
        <taxon>Gnathifera</taxon>
        <taxon>Rotifera</taxon>
        <taxon>Eurotatoria</taxon>
        <taxon>Bdelloidea</taxon>
        <taxon>Philodinida</taxon>
        <taxon>Philodinidae</taxon>
        <taxon>Didymodactylos</taxon>
    </lineage>
</organism>
<dbReference type="InterPro" id="IPR043502">
    <property type="entry name" value="DNA/RNA_pol_sf"/>
</dbReference>
<keyword evidence="5" id="KW-0378">Hydrolase</keyword>